<dbReference type="GO" id="GO:0005634">
    <property type="term" value="C:nucleus"/>
    <property type="evidence" value="ECO:0007669"/>
    <property type="project" value="UniProtKB-SubCell"/>
</dbReference>
<keyword evidence="1" id="KW-0227">DNA damage</keyword>
<dbReference type="EC" id="3.1.4.1" evidence="1"/>
<keyword evidence="1" id="KW-0378">Hydrolase</keyword>
<name>A0AA40LW61_CNENI</name>
<comment type="cofactor">
    <cofactor evidence="1">
        <name>Mg(2+)</name>
        <dbReference type="ChEBI" id="CHEBI:18420"/>
    </cofactor>
    <cofactor evidence="1">
        <name>Mn(2+)</name>
        <dbReference type="ChEBI" id="CHEBI:29035"/>
    </cofactor>
</comment>
<dbReference type="GO" id="GO:0070336">
    <property type="term" value="F:flap-structured DNA binding"/>
    <property type="evidence" value="ECO:0007669"/>
    <property type="project" value="TreeGrafter"/>
</dbReference>
<keyword evidence="5" id="KW-1185">Reference proteome</keyword>
<evidence type="ECO:0000259" key="3">
    <source>
        <dbReference type="Pfam" id="PF21170"/>
    </source>
</evidence>
<comment type="caution">
    <text evidence="4">The sequence shown here is derived from an EMBL/GenBank/DDBJ whole genome shotgun (WGS) entry which is preliminary data.</text>
</comment>
<comment type="function">
    <text evidence="1">Nuclease required for the repair of DNA interstrand cross-links (ICL). Acts as a 5'-3' exonuclease that anchors at a cut end of DNA and cleaves DNA successively at every third nucleotide, allowing to excise an ICL from one strand through flanking incisions.</text>
</comment>
<dbReference type="PANTHER" id="PTHR15749:SF4">
    <property type="entry name" value="FANCONI-ASSOCIATED NUCLEASE 1"/>
    <property type="match status" value="1"/>
</dbReference>
<keyword evidence="1" id="KW-0464">Manganese</keyword>
<accession>A0AA40LW61</accession>
<sequence>MPDHYRPPFPEVPRGFASLSAGLHRWVDLYQDPVSAVEILQRLHRYEEAVRELEDLLSQKVYCPDSRGRWWDGLALNLHQHLKRLEPAMECITEGLADPRWGRASPVAVSDSRAPEGVPKLSEVQAPPPAAARSHRAGCEAPDHHGRLCPQLGMGKCMVVMQAGGAPAPATVLCSVQELVLDHYRYSGLDQGVHGEGSAFRAPFGLLLWDVIFLRGHQTSSEMPSRHSRWTCAQTASSPAGGPATEARLRLILAAPPTSASLGGGLAAGPGKQSSILCQLGALASLKQAKDLVFCLGKPQPRRGVPAHGCDYRSSWWKSKAPATAFPISW</sequence>
<dbReference type="InterPro" id="IPR049126">
    <property type="entry name" value="FAN1-like_TPR"/>
</dbReference>
<dbReference type="GO" id="GO:0008409">
    <property type="term" value="F:5'-3' exonuclease activity"/>
    <property type="evidence" value="ECO:0007669"/>
    <property type="project" value="TreeGrafter"/>
</dbReference>
<dbReference type="EMBL" id="JAULJE010000002">
    <property type="protein sequence ID" value="KAK1345794.1"/>
    <property type="molecule type" value="Genomic_DNA"/>
</dbReference>
<keyword evidence="1" id="KW-0460">Magnesium</keyword>
<comment type="catalytic activity">
    <reaction evidence="1">
        <text>Hydrolytically removes 5'-nucleotides successively from the 3'-hydroxy termini of 3'-hydroxy-terminated oligonucleotides.</text>
        <dbReference type="EC" id="3.1.4.1"/>
    </reaction>
</comment>
<keyword evidence="1" id="KW-0479">Metal-binding</keyword>
<dbReference type="Pfam" id="PF21170">
    <property type="entry name" value="FAN1_TPR"/>
    <property type="match status" value="1"/>
</dbReference>
<dbReference type="GO" id="GO:0017108">
    <property type="term" value="F:5'-flap endonuclease activity"/>
    <property type="evidence" value="ECO:0007669"/>
    <property type="project" value="TreeGrafter"/>
</dbReference>
<feature type="region of interest" description="Disordered" evidence="2">
    <location>
        <begin position="224"/>
        <end position="243"/>
    </location>
</feature>
<dbReference type="PANTHER" id="PTHR15749">
    <property type="entry name" value="FANCONI-ASSOCIATED NUCLEASE 1"/>
    <property type="match status" value="1"/>
</dbReference>
<evidence type="ECO:0000313" key="4">
    <source>
        <dbReference type="EMBL" id="KAK1345794.1"/>
    </source>
</evidence>
<evidence type="ECO:0000313" key="5">
    <source>
        <dbReference type="Proteomes" id="UP001177744"/>
    </source>
</evidence>
<dbReference type="GO" id="GO:0036297">
    <property type="term" value="P:interstrand cross-link repair"/>
    <property type="evidence" value="ECO:0007669"/>
    <property type="project" value="InterPro"/>
</dbReference>
<comment type="subcellular location">
    <subcellularLocation>
        <location evidence="1">Nucleus</location>
    </subcellularLocation>
</comment>
<organism evidence="4 5">
    <name type="scientific">Cnephaeus nilssonii</name>
    <name type="common">Northern bat</name>
    <name type="synonym">Eptesicus nilssonii</name>
    <dbReference type="NCBI Taxonomy" id="3371016"/>
    <lineage>
        <taxon>Eukaryota</taxon>
        <taxon>Metazoa</taxon>
        <taxon>Chordata</taxon>
        <taxon>Craniata</taxon>
        <taxon>Vertebrata</taxon>
        <taxon>Euteleostomi</taxon>
        <taxon>Mammalia</taxon>
        <taxon>Eutheria</taxon>
        <taxon>Laurasiatheria</taxon>
        <taxon>Chiroptera</taxon>
        <taxon>Yangochiroptera</taxon>
        <taxon>Vespertilionidae</taxon>
        <taxon>Cnephaeus</taxon>
    </lineage>
</organism>
<proteinExistence type="inferred from homology"/>
<gene>
    <name evidence="4" type="ORF">QTO34_008259</name>
</gene>
<dbReference type="GO" id="GO:0004528">
    <property type="term" value="F:phosphodiesterase I activity"/>
    <property type="evidence" value="ECO:0007669"/>
    <property type="project" value="UniProtKB-EC"/>
</dbReference>
<dbReference type="GO" id="GO:0046872">
    <property type="term" value="F:metal ion binding"/>
    <property type="evidence" value="ECO:0007669"/>
    <property type="project" value="UniProtKB-KW"/>
</dbReference>
<reference evidence="4" key="1">
    <citation type="submission" date="2023-06" db="EMBL/GenBank/DDBJ databases">
        <title>Reference genome for the Northern bat (Eptesicus nilssonii), a most northern bat species.</title>
        <authorList>
            <person name="Laine V.N."/>
            <person name="Pulliainen A.T."/>
            <person name="Lilley T.M."/>
        </authorList>
    </citation>
    <scope>NUCLEOTIDE SEQUENCE</scope>
    <source>
        <strain evidence="4">BLF_Eptnil</strain>
        <tissue evidence="4">Kidney</tissue>
    </source>
</reference>
<feature type="domain" description="Fanconi-associated nuclease 1-like TPR" evidence="3">
    <location>
        <begin position="35"/>
        <end position="100"/>
    </location>
</feature>
<dbReference type="Proteomes" id="UP001177744">
    <property type="component" value="Unassembled WGS sequence"/>
</dbReference>
<dbReference type="InterPro" id="IPR033315">
    <property type="entry name" value="Fan1-like"/>
</dbReference>
<keyword evidence="1" id="KW-0234">DNA repair</keyword>
<comment type="similarity">
    <text evidence="1">Belongs to the FAN1 family.</text>
</comment>
<dbReference type="AlphaFoldDB" id="A0AA40LW61"/>
<protein>
    <recommendedName>
        <fullName evidence="1">Fanconi-associated nuclease</fullName>
        <ecNumber evidence="1">3.1.4.1</ecNumber>
    </recommendedName>
</protein>
<keyword evidence="1" id="KW-0539">Nucleus</keyword>
<evidence type="ECO:0000256" key="2">
    <source>
        <dbReference type="SAM" id="MobiDB-lite"/>
    </source>
</evidence>
<evidence type="ECO:0000256" key="1">
    <source>
        <dbReference type="RuleBase" id="RU365033"/>
    </source>
</evidence>
<keyword evidence="1" id="KW-0540">Nuclease</keyword>